<dbReference type="RefSeq" id="WP_379797168.1">
    <property type="nucleotide sequence ID" value="NZ_JBHSFY010000005.1"/>
</dbReference>
<keyword evidence="2" id="KW-1185">Reference proteome</keyword>
<organism evidence="1 2">
    <name type="scientific">Flavobacterium chungangensis</name>
    <dbReference type="NCBI Taxonomy" id="2708132"/>
    <lineage>
        <taxon>Bacteria</taxon>
        <taxon>Pseudomonadati</taxon>
        <taxon>Bacteroidota</taxon>
        <taxon>Flavobacteriia</taxon>
        <taxon>Flavobacteriales</taxon>
        <taxon>Flavobacteriaceae</taxon>
        <taxon>Flavobacterium</taxon>
    </lineage>
</organism>
<dbReference type="Proteomes" id="UP001596003">
    <property type="component" value="Unassembled WGS sequence"/>
</dbReference>
<dbReference type="EMBL" id="JBHSFY010000005">
    <property type="protein sequence ID" value="MFC4477282.1"/>
    <property type="molecule type" value="Genomic_DNA"/>
</dbReference>
<proteinExistence type="predicted"/>
<protein>
    <submittedName>
        <fullName evidence="1">Uncharacterized protein</fullName>
    </submittedName>
</protein>
<name>A0ABV8ZFG0_9FLAO</name>
<evidence type="ECO:0000313" key="1">
    <source>
        <dbReference type="EMBL" id="MFC4477282.1"/>
    </source>
</evidence>
<gene>
    <name evidence="1" type="ORF">ACFO3N_09435</name>
</gene>
<reference evidence="2" key="1">
    <citation type="journal article" date="2019" name="Int. J. Syst. Evol. Microbiol.">
        <title>The Global Catalogue of Microorganisms (GCM) 10K type strain sequencing project: providing services to taxonomists for standard genome sequencing and annotation.</title>
        <authorList>
            <consortium name="The Broad Institute Genomics Platform"/>
            <consortium name="The Broad Institute Genome Sequencing Center for Infectious Disease"/>
            <person name="Wu L."/>
            <person name="Ma J."/>
        </authorList>
    </citation>
    <scope>NUCLEOTIDE SEQUENCE [LARGE SCALE GENOMIC DNA]</scope>
    <source>
        <strain evidence="2">NBRC 103627</strain>
    </source>
</reference>
<sequence length="210" mass="24929">MKISQLNSEHKKVDLTLYDQYKLKLKKSDENILTTSNKLKSSSKKNFYKSYDSYHLDEYDNNTKIKETKVNFDNTVDVIENIDEYFDYYESYYINGNIKSKLISSWLGFNVGKSYKYDENGDLLEIKDWDEGYLFTFKNVLNFLSKIPLEIQKPTTIQISKNTIKNTRTWIISFPDTRIKKNVIYVLNGLDGSILNKYEENLPSFKRRDY</sequence>
<evidence type="ECO:0000313" key="2">
    <source>
        <dbReference type="Proteomes" id="UP001596003"/>
    </source>
</evidence>
<accession>A0ABV8ZFG0</accession>
<comment type="caution">
    <text evidence="1">The sequence shown here is derived from an EMBL/GenBank/DDBJ whole genome shotgun (WGS) entry which is preliminary data.</text>
</comment>